<dbReference type="GO" id="GO:0006673">
    <property type="term" value="P:inositol phosphoceramide metabolic process"/>
    <property type="evidence" value="ECO:0007669"/>
    <property type="project" value="InterPro"/>
</dbReference>
<dbReference type="PANTHER" id="PTHR28077:SF1">
    <property type="entry name" value="INOSITOL PHOSPHORYLCERAMIDE SYNTHASE REGULATORY SUBUNIT KEI1"/>
    <property type="match status" value="1"/>
</dbReference>
<proteinExistence type="predicted"/>
<keyword evidence="1" id="KW-1133">Transmembrane helix</keyword>
<sequence length="225" mass="25858">MQRDMLQLPQSFLGFFPLYMGVEIGLGITILNKCSGFYGILGLLTGHQLDFMQWFLYLTSIFTVVVYSLGLTTVYKPKLQTYAFVLLTFTADTLLTCFFTLWFSGRWFATKDSELTDPSSATQQTSGGISSGAKLLTARGEALGSQSASQATEYFFTILVTLLALISRFYFNFIILAFVQRLLRHPKYLVDQDDVDQDLKHKKLWQRWWIRAENWSYKVCYRCLA</sequence>
<keyword evidence="1" id="KW-0812">Transmembrane</keyword>
<name>A0A0P1KP70_9SACH</name>
<dbReference type="GO" id="GO:0070916">
    <property type="term" value="C:inositol phosphoceramide synthase complex"/>
    <property type="evidence" value="ECO:0007669"/>
    <property type="project" value="TreeGrafter"/>
</dbReference>
<dbReference type="AlphaFoldDB" id="A0A0P1KP70"/>
<dbReference type="InterPro" id="IPR013862">
    <property type="entry name" value="Kei1"/>
</dbReference>
<feature type="transmembrane region" description="Helical" evidence="1">
    <location>
        <begin position="154"/>
        <end position="179"/>
    </location>
</feature>
<dbReference type="EMBL" id="LN890563">
    <property type="protein sequence ID" value="CUS21813.1"/>
    <property type="molecule type" value="Genomic_DNA"/>
</dbReference>
<feature type="transmembrane region" description="Helical" evidence="1">
    <location>
        <begin position="51"/>
        <end position="70"/>
    </location>
</feature>
<dbReference type="OrthoDB" id="3338076at2759"/>
<evidence type="ECO:0000313" key="2">
    <source>
        <dbReference type="EMBL" id="CUS21813.1"/>
    </source>
</evidence>
<feature type="transmembrane region" description="Helical" evidence="1">
    <location>
        <begin position="82"/>
        <end position="103"/>
    </location>
</feature>
<evidence type="ECO:0000313" key="3">
    <source>
        <dbReference type="Proteomes" id="UP000236544"/>
    </source>
</evidence>
<feature type="transmembrane region" description="Helical" evidence="1">
    <location>
        <begin position="12"/>
        <end position="31"/>
    </location>
</feature>
<organism evidence="2 3">
    <name type="scientific">Lachancea quebecensis</name>
    <dbReference type="NCBI Taxonomy" id="1654605"/>
    <lineage>
        <taxon>Eukaryota</taxon>
        <taxon>Fungi</taxon>
        <taxon>Dikarya</taxon>
        <taxon>Ascomycota</taxon>
        <taxon>Saccharomycotina</taxon>
        <taxon>Saccharomycetes</taxon>
        <taxon>Saccharomycetales</taxon>
        <taxon>Saccharomycetaceae</taxon>
        <taxon>Lachancea</taxon>
    </lineage>
</organism>
<keyword evidence="3" id="KW-1185">Reference proteome</keyword>
<evidence type="ECO:0000256" key="1">
    <source>
        <dbReference type="SAM" id="Phobius"/>
    </source>
</evidence>
<dbReference type="Proteomes" id="UP000236544">
    <property type="component" value="Unassembled WGS sequence"/>
</dbReference>
<keyword evidence="1" id="KW-0472">Membrane</keyword>
<dbReference type="GO" id="GO:0000139">
    <property type="term" value="C:Golgi membrane"/>
    <property type="evidence" value="ECO:0007669"/>
    <property type="project" value="TreeGrafter"/>
</dbReference>
<dbReference type="Pfam" id="PF08552">
    <property type="entry name" value="Kei1"/>
    <property type="match status" value="1"/>
</dbReference>
<protein>
    <submittedName>
        <fullName evidence="2">LAQU0S04e01398g1_1</fullName>
    </submittedName>
</protein>
<dbReference type="PANTHER" id="PTHR28077">
    <property type="entry name" value="INOSITOL PHOSPHORYLCERAMIDE SYNTHASE REGULATORY SUBUNIT KEI1"/>
    <property type="match status" value="1"/>
</dbReference>
<reference evidence="3" key="1">
    <citation type="submission" date="2015-10" db="EMBL/GenBank/DDBJ databases">
        <authorList>
            <person name="Devillers H."/>
        </authorList>
    </citation>
    <scope>NUCLEOTIDE SEQUENCE [LARGE SCALE GENOMIC DNA]</scope>
</reference>
<accession>A0A0P1KP70</accession>
<dbReference type="GO" id="GO:0070917">
    <property type="term" value="F:inositol phosphoceramide synthase regulator activity"/>
    <property type="evidence" value="ECO:0007669"/>
    <property type="project" value="InterPro"/>
</dbReference>
<gene>
    <name evidence="2" type="ORF">LAQU0_S04e01398g</name>
</gene>